<dbReference type="InterPro" id="IPR021109">
    <property type="entry name" value="Peptidase_aspartic_dom_sf"/>
</dbReference>
<keyword evidence="5" id="KW-1185">Reference proteome</keyword>
<dbReference type="RefSeq" id="WP_246916217.1">
    <property type="nucleotide sequence ID" value="NZ_CP090145.1"/>
</dbReference>
<dbReference type="PROSITE" id="PS50175">
    <property type="entry name" value="ASP_PROT_RETROV"/>
    <property type="match status" value="1"/>
</dbReference>
<dbReference type="SUPFAM" id="SSF50156">
    <property type="entry name" value="PDZ domain-like"/>
    <property type="match status" value="1"/>
</dbReference>
<dbReference type="PROSITE" id="PS50106">
    <property type="entry name" value="PDZ"/>
    <property type="match status" value="1"/>
</dbReference>
<dbReference type="InterPro" id="IPR041489">
    <property type="entry name" value="PDZ_6"/>
</dbReference>
<dbReference type="SUPFAM" id="SSF50630">
    <property type="entry name" value="Acid proteases"/>
    <property type="match status" value="1"/>
</dbReference>
<evidence type="ECO:0000259" key="3">
    <source>
        <dbReference type="PROSITE" id="PS50175"/>
    </source>
</evidence>
<dbReference type="Gene3D" id="2.40.70.10">
    <property type="entry name" value="Acid Proteases"/>
    <property type="match status" value="1"/>
</dbReference>
<evidence type="ECO:0000256" key="1">
    <source>
        <dbReference type="ARBA" id="ARBA00022801"/>
    </source>
</evidence>
<reference evidence="4" key="1">
    <citation type="submission" date="2021-12" db="EMBL/GenBank/DDBJ databases">
        <authorList>
            <person name="Cha I.-T."/>
            <person name="Lee K.-E."/>
            <person name="Park S.-J."/>
        </authorList>
    </citation>
    <scope>NUCLEOTIDE SEQUENCE</scope>
    <source>
        <strain evidence="4">YSM-43</strain>
    </source>
</reference>
<sequence length="437" mass="50619">MKKKLQSVIFTFFLCITMFGQSKWLSKRDKIVIPFELTHNLIIMEVEVNDTKLNMLLDTGSDKSLLFSFPENDSILFYETRKVKINGLGNGEVLEAIISSNNKFKVRDYLDNNFEILLVTDQNINLVNKLGIPINGIIGSSFFKDYLVEINYQTEKIILHKNAEKIILKKARKYENKEIKLIGNKPYLEITLDINEIESFNIKLLMDTGLGDGLWLFENDSIKCNQRFIIDILGRGLGGDIRGKKSRVETLELNDFKLNDALVSYPDRLSFSQLDVVKGRNGSLGGEIIKRFNWFLDYRNKIFYFTKNKYFKVPFNYNMSGIEVQHGGVTWVSEKLRFNKTGANSKELIYESSYEFKYKFELKPIFQIYSIRENSPAAIAGLKVGDMILSINGKKAYNYTIQKITNLFQSEDGKTIKMQIERDEKVIDVRFKLQKIL</sequence>
<keyword evidence="1" id="KW-0378">Hydrolase</keyword>
<protein>
    <submittedName>
        <fullName evidence="4">PDZ domain-containing protein</fullName>
    </submittedName>
</protein>
<gene>
    <name evidence="4" type="ORF">LXD69_16785</name>
</gene>
<dbReference type="Pfam" id="PF17820">
    <property type="entry name" value="PDZ_6"/>
    <property type="match status" value="1"/>
</dbReference>
<dbReference type="Proteomes" id="UP000830454">
    <property type="component" value="Chromosome"/>
</dbReference>
<proteinExistence type="predicted"/>
<organism evidence="4 5">
    <name type="scientific">Flavobacterium sediminilitoris</name>
    <dbReference type="NCBI Taxonomy" id="2024526"/>
    <lineage>
        <taxon>Bacteria</taxon>
        <taxon>Pseudomonadati</taxon>
        <taxon>Bacteroidota</taxon>
        <taxon>Flavobacteriia</taxon>
        <taxon>Flavobacteriales</taxon>
        <taxon>Flavobacteriaceae</taxon>
        <taxon>Flavobacterium</taxon>
    </lineage>
</organism>
<accession>A0ABY4HMW5</accession>
<dbReference type="InterPro" id="IPR001478">
    <property type="entry name" value="PDZ"/>
</dbReference>
<evidence type="ECO:0000259" key="2">
    <source>
        <dbReference type="PROSITE" id="PS50106"/>
    </source>
</evidence>
<name>A0ABY4HMW5_9FLAO</name>
<evidence type="ECO:0000313" key="5">
    <source>
        <dbReference type="Proteomes" id="UP000830454"/>
    </source>
</evidence>
<dbReference type="SMART" id="SM00228">
    <property type="entry name" value="PDZ"/>
    <property type="match status" value="1"/>
</dbReference>
<dbReference type="Gene3D" id="2.30.42.10">
    <property type="match status" value="1"/>
</dbReference>
<dbReference type="EMBL" id="CP090145">
    <property type="protein sequence ID" value="UOX33677.1"/>
    <property type="molecule type" value="Genomic_DNA"/>
</dbReference>
<feature type="domain" description="PDZ" evidence="2">
    <location>
        <begin position="368"/>
        <end position="410"/>
    </location>
</feature>
<dbReference type="InterPro" id="IPR001995">
    <property type="entry name" value="Peptidase_A2_cat"/>
</dbReference>
<dbReference type="InterPro" id="IPR036034">
    <property type="entry name" value="PDZ_sf"/>
</dbReference>
<reference evidence="4" key="2">
    <citation type="submission" date="2022-04" db="EMBL/GenBank/DDBJ databases">
        <title>Complete Genome Sequence of Flavobacterium sediminilitoris YSM-43, Isolated from a Tidal Sediment.</title>
        <authorList>
            <person name="Lee P.A."/>
        </authorList>
    </citation>
    <scope>NUCLEOTIDE SEQUENCE</scope>
    <source>
        <strain evidence="4">YSM-43</strain>
    </source>
</reference>
<evidence type="ECO:0000313" key="4">
    <source>
        <dbReference type="EMBL" id="UOX33677.1"/>
    </source>
</evidence>
<feature type="domain" description="Peptidase A2" evidence="3">
    <location>
        <begin position="53"/>
        <end position="89"/>
    </location>
</feature>